<dbReference type="GO" id="GO:0002280">
    <property type="term" value="P:monocyte activation involved in immune response"/>
    <property type="evidence" value="ECO:0007669"/>
    <property type="project" value="TreeGrafter"/>
</dbReference>
<name>A0A1A8F934_9TELE</name>
<dbReference type="InterPro" id="IPR035892">
    <property type="entry name" value="C2_domain_sf"/>
</dbReference>
<accession>A0A1A8F934</accession>
<dbReference type="GO" id="GO:0006906">
    <property type="term" value="P:vesicle fusion"/>
    <property type="evidence" value="ECO:0007669"/>
    <property type="project" value="TreeGrafter"/>
</dbReference>
<evidence type="ECO:0000256" key="1">
    <source>
        <dbReference type="ARBA" id="ARBA00004167"/>
    </source>
</evidence>
<feature type="transmembrane region" description="Helical" evidence="7">
    <location>
        <begin position="840"/>
        <end position="860"/>
    </location>
</feature>
<dbReference type="PROSITE" id="PS50004">
    <property type="entry name" value="C2"/>
    <property type="match status" value="2"/>
</dbReference>
<dbReference type="SMART" id="SM00693">
    <property type="entry name" value="DysFN"/>
    <property type="match status" value="1"/>
</dbReference>
<dbReference type="InterPro" id="IPR037721">
    <property type="entry name" value="Ferlin"/>
</dbReference>
<dbReference type="CDD" id="cd04037">
    <property type="entry name" value="C2E_Ferlin"/>
    <property type="match status" value="1"/>
</dbReference>
<dbReference type="EMBL" id="HAEB01008796">
    <property type="protein sequence ID" value="SBQ55323.1"/>
    <property type="molecule type" value="Transcribed_RNA"/>
</dbReference>
<sequence length="881" mass="102605">MTFTEEVFENQMRLPGGQWIGMPEGYTDVNGEKAVPKDEVECPPGWVWDEVEWSEDLNRAVDDQGWEYGITIPPDRRPKSWVPAEKMYHTNRRRRWIRMRRRDQQKMEALRKQRPDETEREGWEYASLFGWNFHLKPQKTDSFRRRRWRCRMEPLEKTGPAAIFALECSLSSIEDKHDDKSVTTTFGVNRPTISCFFDRATRYHLRCYMYQARDLLAMDKDSFSDPYAIVSFLHQSQRTVTVRNTLNPTWDQTLIFYEREPNVFMVPQGIKPVLQRTAIEILAWGVRNLKSFQMASVTSPSLQVECGGSMVQSCVIRSVKKKPNFDVNTLILDVRLPREELYMPPIVIKVIDNRQFGRKPVVGQCTIRSLEEYRSTQESLDWWSKFYASIGDKSKYGTYLERGFDTLKVYGQELEKVEDFKGLSDFCQTFKLYRGKSQDEGDDPSVVGEFKGMFKVYPLPDDPSAPAPPRQFRKLPPNGTEECLVRVYVIQAQGLQPKDANGKCDPYVKITLGKKTISDHENHVPCTLDPVFGRMFELTCSLPLEKDLRVMLYDHDMITKDEKIGETVIDLENRFLSKYGALCGLPRSYCVSGVNQWRDQLTPRQLLCRLCERRNLQKPVYEDDAVRFRGQRYTSLGPPGPPFNVTPRKAKKFFLRCIIWNTSDVILDDVSISGEKMKQLCVVDKKEHFWSLDKSETKLVPKLTIQIWDNDKFSFDDYLGHLVMDLNHMLRPAKSPEKCTLQLLDQPADKLVSLFEQKTVRGWWPCACEQNGEKIIAGKVEMSLEIVTEQEQEERPAGLGRDEPNMNPHLEEPQRPETSFLWFSSPFKTLKFIVWRRFKWLIILFVILFFILLFLGVFLYSFPNYAAMKMVGPFGQAKSKD</sequence>
<dbReference type="SMART" id="SM00694">
    <property type="entry name" value="DysFC"/>
    <property type="match status" value="2"/>
</dbReference>
<dbReference type="InterPro" id="IPR037724">
    <property type="entry name" value="C2E_Ferlin"/>
</dbReference>
<keyword evidence="3" id="KW-0677">Repeat</keyword>
<dbReference type="Gene3D" id="2.60.40.150">
    <property type="entry name" value="C2 domain"/>
    <property type="match status" value="3"/>
</dbReference>
<keyword evidence="4 7" id="KW-1133">Transmembrane helix</keyword>
<feature type="compositionally biased region" description="Basic and acidic residues" evidence="6">
    <location>
        <begin position="793"/>
        <end position="813"/>
    </location>
</feature>
<dbReference type="GO" id="GO:0031410">
    <property type="term" value="C:cytoplasmic vesicle"/>
    <property type="evidence" value="ECO:0007669"/>
    <property type="project" value="TreeGrafter"/>
</dbReference>
<gene>
    <name evidence="9" type="primary">DYSF</name>
</gene>
<proteinExistence type="predicted"/>
<dbReference type="GO" id="GO:0050765">
    <property type="term" value="P:negative regulation of phagocytosis"/>
    <property type="evidence" value="ECO:0007669"/>
    <property type="project" value="TreeGrafter"/>
</dbReference>
<dbReference type="GO" id="GO:0030315">
    <property type="term" value="C:T-tubule"/>
    <property type="evidence" value="ECO:0007669"/>
    <property type="project" value="TreeGrafter"/>
</dbReference>
<evidence type="ECO:0000256" key="5">
    <source>
        <dbReference type="ARBA" id="ARBA00023136"/>
    </source>
</evidence>
<dbReference type="AlphaFoldDB" id="A0A1A8F934"/>
<keyword evidence="5 7" id="KW-0472">Membrane</keyword>
<evidence type="ECO:0000256" key="3">
    <source>
        <dbReference type="ARBA" id="ARBA00022737"/>
    </source>
</evidence>
<evidence type="ECO:0000256" key="7">
    <source>
        <dbReference type="SAM" id="Phobius"/>
    </source>
</evidence>
<organism evidence="9">
    <name type="scientific">Nothobranchius korthausae</name>
    <dbReference type="NCBI Taxonomy" id="1143690"/>
    <lineage>
        <taxon>Eukaryota</taxon>
        <taxon>Metazoa</taxon>
        <taxon>Chordata</taxon>
        <taxon>Craniata</taxon>
        <taxon>Vertebrata</taxon>
        <taxon>Euteleostomi</taxon>
        <taxon>Actinopterygii</taxon>
        <taxon>Neopterygii</taxon>
        <taxon>Teleostei</taxon>
        <taxon>Neoteleostei</taxon>
        <taxon>Acanthomorphata</taxon>
        <taxon>Ovalentaria</taxon>
        <taxon>Atherinomorphae</taxon>
        <taxon>Cyprinodontiformes</taxon>
        <taxon>Nothobranchiidae</taxon>
        <taxon>Nothobranchius</taxon>
    </lineage>
</organism>
<feature type="domain" description="C2" evidence="8">
    <location>
        <begin position="466"/>
        <end position="584"/>
    </location>
</feature>
<protein>
    <submittedName>
        <fullName evidence="9">Dysferlin, limb girdle muscular dystrophy 2B (Autosomal recessive)</fullName>
    </submittedName>
</protein>
<dbReference type="InterPro" id="IPR032362">
    <property type="entry name" value="Ferlin_C"/>
</dbReference>
<reference evidence="9" key="2">
    <citation type="submission" date="2016-06" db="EMBL/GenBank/DDBJ databases">
        <title>The genome of a short-lived fish provides insights into sex chromosome evolution and the genetic control of aging.</title>
        <authorList>
            <person name="Reichwald K."/>
            <person name="Felder M."/>
            <person name="Petzold A."/>
            <person name="Koch P."/>
            <person name="Groth M."/>
            <person name="Platzer M."/>
        </authorList>
    </citation>
    <scope>NUCLEOTIDE SEQUENCE</scope>
    <source>
        <tissue evidence="9">Brain</tissue>
    </source>
</reference>
<evidence type="ECO:0000259" key="8">
    <source>
        <dbReference type="PROSITE" id="PS50004"/>
    </source>
</evidence>
<keyword evidence="2 7" id="KW-0812">Transmembrane</keyword>
<dbReference type="Pfam" id="PF22901">
    <property type="entry name" value="dsrm_Ferlin"/>
    <property type="match status" value="1"/>
</dbReference>
<evidence type="ECO:0000313" key="9">
    <source>
        <dbReference type="EMBL" id="SBQ55323.1"/>
    </source>
</evidence>
<dbReference type="PANTHER" id="PTHR12546">
    <property type="entry name" value="FER-1-LIKE"/>
    <property type="match status" value="1"/>
</dbReference>
<feature type="region of interest" description="Disordered" evidence="6">
    <location>
        <begin position="790"/>
        <end position="813"/>
    </location>
</feature>
<dbReference type="Pfam" id="PF16165">
    <property type="entry name" value="Ferlin_C"/>
    <property type="match status" value="1"/>
</dbReference>
<dbReference type="SUPFAM" id="SSF49562">
    <property type="entry name" value="C2 domain (Calcium/lipid-binding domain, CaLB)"/>
    <property type="match status" value="5"/>
</dbReference>
<evidence type="ECO:0000256" key="6">
    <source>
        <dbReference type="SAM" id="MobiDB-lite"/>
    </source>
</evidence>
<dbReference type="GO" id="GO:0033292">
    <property type="term" value="P:T-tubule organization"/>
    <property type="evidence" value="ECO:0007669"/>
    <property type="project" value="TreeGrafter"/>
</dbReference>
<dbReference type="Pfam" id="PF00168">
    <property type="entry name" value="C2"/>
    <property type="match status" value="4"/>
</dbReference>
<dbReference type="GO" id="GO:0002281">
    <property type="term" value="P:macrophage activation involved in immune response"/>
    <property type="evidence" value="ECO:0007669"/>
    <property type="project" value="TreeGrafter"/>
</dbReference>
<dbReference type="PANTHER" id="PTHR12546:SF44">
    <property type="entry name" value="DYSFERLIN"/>
    <property type="match status" value="1"/>
</dbReference>
<dbReference type="GO" id="GO:0001778">
    <property type="term" value="P:plasma membrane repair"/>
    <property type="evidence" value="ECO:0007669"/>
    <property type="project" value="TreeGrafter"/>
</dbReference>
<dbReference type="InterPro" id="IPR006614">
    <property type="entry name" value="Peroxin/Ferlin"/>
</dbReference>
<dbReference type="SMART" id="SM00239">
    <property type="entry name" value="C2"/>
    <property type="match status" value="3"/>
</dbReference>
<feature type="domain" description="C2" evidence="8">
    <location>
        <begin position="187"/>
        <end position="314"/>
    </location>
</feature>
<dbReference type="InterPro" id="IPR055072">
    <property type="entry name" value="Ferlin_DSRM"/>
</dbReference>
<dbReference type="InterPro" id="IPR000008">
    <property type="entry name" value="C2_dom"/>
</dbReference>
<evidence type="ECO:0000256" key="2">
    <source>
        <dbReference type="ARBA" id="ARBA00022692"/>
    </source>
</evidence>
<evidence type="ECO:0000256" key="4">
    <source>
        <dbReference type="ARBA" id="ARBA00022989"/>
    </source>
</evidence>
<reference evidence="9" key="1">
    <citation type="submission" date="2016-05" db="EMBL/GenBank/DDBJ databases">
        <authorList>
            <person name="Lavstsen T."/>
            <person name="Jespersen J.S."/>
        </authorList>
    </citation>
    <scope>NUCLEOTIDE SEQUENCE</scope>
    <source>
        <tissue evidence="9">Brain</tissue>
    </source>
</reference>
<comment type="subcellular location">
    <subcellularLocation>
        <location evidence="1">Membrane</location>
        <topology evidence="1">Single-pass membrane protein</topology>
    </subcellularLocation>
</comment>